<dbReference type="InterPro" id="IPR025310">
    <property type="entry name" value="DUF4164"/>
</dbReference>
<sequence length="93" mass="10406">MSENARVEAALGRLDRAIETLSQSVDKRQTRELSVKALQDDLQRLTQERSELTGSLEKQKKRTEKLEGASEEVSRRLGAAMESVRAVLDRHGG</sequence>
<evidence type="ECO:0000313" key="3">
    <source>
        <dbReference type="Proteomes" id="UP000199236"/>
    </source>
</evidence>
<dbReference type="OrthoDB" id="8001694at2"/>
<evidence type="ECO:0000313" key="2">
    <source>
        <dbReference type="EMBL" id="SFO50445.1"/>
    </source>
</evidence>
<feature type="region of interest" description="Disordered" evidence="1">
    <location>
        <begin position="49"/>
        <end position="81"/>
    </location>
</feature>
<organism evidence="2 3">
    <name type="scientific">Cohaesibacter marisflavi</name>
    <dbReference type="NCBI Taxonomy" id="655353"/>
    <lineage>
        <taxon>Bacteria</taxon>
        <taxon>Pseudomonadati</taxon>
        <taxon>Pseudomonadota</taxon>
        <taxon>Alphaproteobacteria</taxon>
        <taxon>Hyphomicrobiales</taxon>
        <taxon>Cohaesibacteraceae</taxon>
    </lineage>
</organism>
<keyword evidence="3" id="KW-1185">Reference proteome</keyword>
<reference evidence="2 3" key="1">
    <citation type="submission" date="2016-10" db="EMBL/GenBank/DDBJ databases">
        <authorList>
            <person name="de Groot N.N."/>
        </authorList>
    </citation>
    <scope>NUCLEOTIDE SEQUENCE [LARGE SCALE GENOMIC DNA]</scope>
    <source>
        <strain evidence="2 3">CGMCC 1.9157</strain>
    </source>
</reference>
<feature type="compositionally biased region" description="Basic and acidic residues" evidence="1">
    <location>
        <begin position="64"/>
        <end position="75"/>
    </location>
</feature>
<name>A0A1I5HQ46_9HYPH</name>
<accession>A0A1I5HQ46</accession>
<dbReference type="Pfam" id="PF13747">
    <property type="entry name" value="DUF4164"/>
    <property type="match status" value="1"/>
</dbReference>
<dbReference type="RefSeq" id="WP_090073262.1">
    <property type="nucleotide sequence ID" value="NZ_FOVR01000007.1"/>
</dbReference>
<evidence type="ECO:0000256" key="1">
    <source>
        <dbReference type="SAM" id="MobiDB-lite"/>
    </source>
</evidence>
<dbReference type="STRING" id="655353.SAMN04488056_10763"/>
<protein>
    <recommendedName>
        <fullName evidence="4">DUF4164 family protein</fullName>
    </recommendedName>
</protein>
<dbReference type="Proteomes" id="UP000199236">
    <property type="component" value="Unassembled WGS sequence"/>
</dbReference>
<dbReference type="Gene3D" id="1.20.1480.30">
    <property type="entry name" value="Designed four-helix bundle protein"/>
    <property type="match status" value="1"/>
</dbReference>
<gene>
    <name evidence="2" type="ORF">SAMN04488056_10763</name>
</gene>
<dbReference type="SUPFAM" id="SSF58022">
    <property type="entry name" value="XRCC4, C-terminal oligomerization domain"/>
    <property type="match status" value="1"/>
</dbReference>
<proteinExistence type="predicted"/>
<dbReference type="EMBL" id="FOVR01000007">
    <property type="protein sequence ID" value="SFO50445.1"/>
    <property type="molecule type" value="Genomic_DNA"/>
</dbReference>
<evidence type="ECO:0008006" key="4">
    <source>
        <dbReference type="Google" id="ProtNLM"/>
    </source>
</evidence>
<dbReference type="AlphaFoldDB" id="A0A1I5HQ46"/>